<sequence length="1166" mass="130420">MSGRGMYTCQACPFYNGNAHQHPSLDRRLHDIAVAKERRRLARENAAKEQAVFEKIESALVGVVLTDDAPDPWSQQQSVPEAPVELPTLSTAEGFAAIAAAASATAKTAARTRPVPLTKTQMREMGLKELLERLDAALERLNFVAELTSEDALEAKSAELTAAGSLAIQAGDILKKTKASQRARSPEVSKLWQDAWDKAVELDNQIDCIGALLPLDEDGSEQGGGGDEPGQVYNTDKYFENPVSAFSAITQMFILLAAVANVIIGVGNDPCNSLLEGITHIIRAAFSLSLGPDGEFDEQQKHVLEELPLTLQSALKALKLDPQTTIYAACPSCHHTHAPVRNHRLTGDPVHPARCRNSVFRDKHGAAVPCDTPLLQRRHGRVRPIKPFIYHHLKDYLASTLSDPEVVEECNAACDDAWIAERAAMQQGKTKMSAEEVNNIFEAEFLRSFPGPVPDELFVNRGDRMRLAFEILIDFFNPHGLRKRGNHDSVGILALANLNLPNDKRYKPEFMWVSVILGPKEPNHDQIGAYLRPIVDEFVEGWKHGIHLSRVGGSDEPVRVDIAIALTVNDLPATRKILGLAGVGSNHICTICNCKGVADTHRSDLEHADWTRRNVANLYKWACAWRDAKSQAERDKIFKEHGVRWSELWQLPYWDPTRMGVVDTMHCILEGLVHYHCRRVLRIDAEFAKKKDSADIAFDFDWPEYNPAEYPFVIGESENDFKHVKRIQDKLVLALADEDEDEEGEEDEVLIEDDAERAPKGSMGGVLEAVLLKQLIKNHNLAALKFVAYSLGLNLTSEDTQKKHFAAKLMAWRLSKPRKSTDSVFRPKAIDTDQLKFIQRVIAETATPSWVNGVPSNYGESSAGTIKADEWRTLSTIYVPIALVLLWGDGLEDARLQGMLDHSMALFSAVVLVCRHSITRERTETYRALLKLWVDGLETHHPHTRAHARRPNIHLAFHVFDFLILFGPIIAWWSFPFERMIGFLQNINTNHRVGGQLEGIMTMSYARGANLRRWLRRPDCPEVIRQFKAIFVRAFGQEKVLSSAPLVSDGERASYTHNGVKFSRAATNLGDSLVFYYPSAATEPVVGSIEKILSQGNTTSFIVRRQAPLPQGSVDPFTRYRPHFPAVMYSSKMLETRDTIEPHQVLSHAARFDYLDRAVVLNLSRT</sequence>
<evidence type="ECO:0000313" key="2">
    <source>
        <dbReference type="Proteomes" id="UP000815677"/>
    </source>
</evidence>
<gene>
    <name evidence="1" type="ORF">MCHLO_05660</name>
</gene>
<keyword evidence="2" id="KW-1185">Reference proteome</keyword>
<evidence type="ECO:0000313" key="1">
    <source>
        <dbReference type="EMBL" id="GAT48239.1"/>
    </source>
</evidence>
<name>A0ABQ0LAT2_MYCCL</name>
<reference evidence="1" key="1">
    <citation type="submission" date="2014-09" db="EMBL/GenBank/DDBJ databases">
        <title>Genome sequence of the luminous mushroom Mycena chlorophos for searching fungal bioluminescence genes.</title>
        <authorList>
            <person name="Tanaka Y."/>
            <person name="Kasuga D."/>
            <person name="Oba Y."/>
            <person name="Hase S."/>
            <person name="Sato K."/>
            <person name="Oba Y."/>
            <person name="Sakakibara Y."/>
        </authorList>
    </citation>
    <scope>NUCLEOTIDE SEQUENCE</scope>
</reference>
<dbReference type="Pfam" id="PF02992">
    <property type="entry name" value="Transposase_21"/>
    <property type="match status" value="1"/>
</dbReference>
<dbReference type="InterPro" id="IPR004242">
    <property type="entry name" value="Transposase_21"/>
</dbReference>
<proteinExistence type="predicted"/>
<organism evidence="1 2">
    <name type="scientific">Mycena chlorophos</name>
    <name type="common">Agaric fungus</name>
    <name type="synonym">Agaricus chlorophos</name>
    <dbReference type="NCBI Taxonomy" id="658473"/>
    <lineage>
        <taxon>Eukaryota</taxon>
        <taxon>Fungi</taxon>
        <taxon>Dikarya</taxon>
        <taxon>Basidiomycota</taxon>
        <taxon>Agaricomycotina</taxon>
        <taxon>Agaricomycetes</taxon>
        <taxon>Agaricomycetidae</taxon>
        <taxon>Agaricales</taxon>
        <taxon>Marasmiineae</taxon>
        <taxon>Mycenaceae</taxon>
        <taxon>Mycena</taxon>
    </lineage>
</organism>
<accession>A0ABQ0LAT2</accession>
<protein>
    <submittedName>
        <fullName evidence="1">Uncharacterized protein</fullName>
    </submittedName>
</protein>
<dbReference type="PANTHER" id="PTHR46579:SF1">
    <property type="entry name" value="F5_8 TYPE C DOMAIN-CONTAINING PROTEIN"/>
    <property type="match status" value="1"/>
</dbReference>
<dbReference type="PANTHER" id="PTHR46579">
    <property type="entry name" value="F5/8 TYPE C DOMAIN-CONTAINING PROTEIN-RELATED"/>
    <property type="match status" value="1"/>
</dbReference>
<dbReference type="EMBL" id="DF844347">
    <property type="protein sequence ID" value="GAT48239.1"/>
    <property type="molecule type" value="Genomic_DNA"/>
</dbReference>
<dbReference type="Proteomes" id="UP000815677">
    <property type="component" value="Unassembled WGS sequence"/>
</dbReference>